<name>A0A6C0F4T8_9ZZZZ</name>
<proteinExistence type="predicted"/>
<reference evidence="2" key="1">
    <citation type="journal article" date="2020" name="Nature">
        <title>Giant virus diversity and host interactions through global metagenomics.</title>
        <authorList>
            <person name="Schulz F."/>
            <person name="Roux S."/>
            <person name="Paez-Espino D."/>
            <person name="Jungbluth S."/>
            <person name="Walsh D.A."/>
            <person name="Denef V.J."/>
            <person name="McMahon K.D."/>
            <person name="Konstantinidis K.T."/>
            <person name="Eloe-Fadrosh E.A."/>
            <person name="Kyrpides N.C."/>
            <person name="Woyke T."/>
        </authorList>
    </citation>
    <scope>NUCLEOTIDE SEQUENCE</scope>
    <source>
        <strain evidence="2">GVMAG-M-3300009182-46</strain>
    </source>
</reference>
<sequence>MPCSISCSFALIFIVSMIYMHNAASKSSTMQNYQKQLPADLQNLYKKIVNERLGIYYFGYVLGFILSAIIIFYNYSIRKGKSGGLSTASIVCIVIAVSFLTNYFYYILSPKTNWMLDHIKGEDQTKAWLKMYRNMQVYYHSGLVLGIIAVAFFALAFRC</sequence>
<dbReference type="AlphaFoldDB" id="A0A6C0F4T8"/>
<feature type="transmembrane region" description="Helical" evidence="1">
    <location>
        <begin position="137"/>
        <end position="157"/>
    </location>
</feature>
<keyword evidence="1" id="KW-0472">Membrane</keyword>
<organism evidence="2">
    <name type="scientific">viral metagenome</name>
    <dbReference type="NCBI Taxonomy" id="1070528"/>
    <lineage>
        <taxon>unclassified sequences</taxon>
        <taxon>metagenomes</taxon>
        <taxon>organismal metagenomes</taxon>
    </lineage>
</organism>
<dbReference type="EMBL" id="MN739027">
    <property type="protein sequence ID" value="QHT35881.1"/>
    <property type="molecule type" value="Genomic_DNA"/>
</dbReference>
<evidence type="ECO:0000256" key="1">
    <source>
        <dbReference type="SAM" id="Phobius"/>
    </source>
</evidence>
<feature type="transmembrane region" description="Helical" evidence="1">
    <location>
        <begin position="87"/>
        <end position="108"/>
    </location>
</feature>
<keyword evidence="1" id="KW-1133">Transmembrane helix</keyword>
<evidence type="ECO:0000313" key="2">
    <source>
        <dbReference type="EMBL" id="QHT35881.1"/>
    </source>
</evidence>
<keyword evidence="1" id="KW-0812">Transmembrane</keyword>
<feature type="transmembrane region" description="Helical" evidence="1">
    <location>
        <begin position="55"/>
        <end position="75"/>
    </location>
</feature>
<accession>A0A6C0F4T8</accession>
<protein>
    <submittedName>
        <fullName evidence="2">Uncharacterized protein</fullName>
    </submittedName>
</protein>